<proteinExistence type="predicted"/>
<feature type="transmembrane region" description="Helical" evidence="1">
    <location>
        <begin position="26"/>
        <end position="48"/>
    </location>
</feature>
<feature type="transmembrane region" description="Helical" evidence="1">
    <location>
        <begin position="163"/>
        <end position="186"/>
    </location>
</feature>
<keyword evidence="3" id="KW-1185">Reference proteome</keyword>
<feature type="transmembrane region" description="Helical" evidence="1">
    <location>
        <begin position="99"/>
        <end position="122"/>
    </location>
</feature>
<dbReference type="RefSeq" id="WP_013324957.1">
    <property type="nucleotide sequence ID" value="NC_014501.1"/>
</dbReference>
<evidence type="ECO:0008006" key="4">
    <source>
        <dbReference type="Google" id="ProtNLM"/>
    </source>
</evidence>
<reference evidence="3" key="1">
    <citation type="journal article" date="2011" name="MBio">
        <title>Novel metabolic attributes of the genus Cyanothece, comprising a group of unicellular nitrogen-fixing Cyanobacteria.</title>
        <authorList>
            <person name="Bandyopadhyay A."/>
            <person name="Elvitigala T."/>
            <person name="Welsh E."/>
            <person name="Stockel J."/>
            <person name="Liberton M."/>
            <person name="Min H."/>
            <person name="Sherman L.A."/>
            <person name="Pakrasi H.B."/>
        </authorList>
    </citation>
    <scope>NUCLEOTIDE SEQUENCE [LARGE SCALE GENOMIC DNA]</scope>
    <source>
        <strain evidence="3">PCC 7822</strain>
    </source>
</reference>
<dbReference type="STRING" id="497965.Cyan7822_5032"/>
<name>E0UIF1_GLOV7</name>
<feature type="transmembrane region" description="Helical" evidence="1">
    <location>
        <begin position="60"/>
        <end position="78"/>
    </location>
</feature>
<dbReference type="PANTHER" id="PTHR34548:SF2">
    <property type="entry name" value="PROTEIN TIC 21, CHLOROPLASTIC"/>
    <property type="match status" value="1"/>
</dbReference>
<sequence>MINFFKSDIPPISPQRMANSLRRMGWVGFWLQVILGFIPFLYLIVRLLKSQSRGTTSLELFVVIACLVGLLLTMYWSFQYVRLGRKLENADLRRPKVAVLRSLWMGLMINIVGMLCALLIALGRVGTLTLNMLSLPQGATIITPGAGGDFSNRSPLITPSDMITIQAMINTIAAELIGIIIALLLLSKMTQHLFNSSQDEPSKQLSE</sequence>
<dbReference type="OrthoDB" id="5766633at2"/>
<evidence type="ECO:0000256" key="1">
    <source>
        <dbReference type="SAM" id="Phobius"/>
    </source>
</evidence>
<keyword evidence="1" id="KW-0812">Transmembrane</keyword>
<dbReference type="Pfam" id="PF12263">
    <property type="entry name" value="DUF3611"/>
    <property type="match status" value="1"/>
</dbReference>
<dbReference type="KEGG" id="cyj:Cyan7822_5032"/>
<dbReference type="HOGENOM" id="CLU_083138_1_0_3"/>
<dbReference type="PANTHER" id="PTHR34548">
    <property type="entry name" value="PROTEIN TIC 21, CHLOROPLASTIC"/>
    <property type="match status" value="1"/>
</dbReference>
<gene>
    <name evidence="2" type="ordered locus">Cyan7822_5032</name>
</gene>
<organism evidence="2 3">
    <name type="scientific">Gloeothece verrucosa (strain PCC 7822)</name>
    <name type="common">Cyanothece sp. (strain PCC 7822)</name>
    <dbReference type="NCBI Taxonomy" id="497965"/>
    <lineage>
        <taxon>Bacteria</taxon>
        <taxon>Bacillati</taxon>
        <taxon>Cyanobacteriota</taxon>
        <taxon>Cyanophyceae</taxon>
        <taxon>Oscillatoriophycideae</taxon>
        <taxon>Chroococcales</taxon>
        <taxon>Aphanothecaceae</taxon>
        <taxon>Gloeothece</taxon>
        <taxon>Gloeothece verrucosa</taxon>
    </lineage>
</organism>
<dbReference type="eggNOG" id="ENOG5031QPK">
    <property type="taxonomic scope" value="Bacteria"/>
</dbReference>
<keyword evidence="1" id="KW-0472">Membrane</keyword>
<dbReference type="EMBL" id="CP002198">
    <property type="protein sequence ID" value="ADN16919.1"/>
    <property type="molecule type" value="Genomic_DNA"/>
</dbReference>
<keyword evidence="1" id="KW-1133">Transmembrane helix</keyword>
<accession>E0UIF1</accession>
<dbReference type="Proteomes" id="UP000008206">
    <property type="component" value="Chromosome"/>
</dbReference>
<evidence type="ECO:0000313" key="2">
    <source>
        <dbReference type="EMBL" id="ADN16919.1"/>
    </source>
</evidence>
<dbReference type="AlphaFoldDB" id="E0UIF1"/>
<evidence type="ECO:0000313" key="3">
    <source>
        <dbReference type="Proteomes" id="UP000008206"/>
    </source>
</evidence>
<protein>
    <recommendedName>
        <fullName evidence="4">DUF3611 family protein</fullName>
    </recommendedName>
</protein>
<dbReference type="InterPro" id="IPR022051">
    <property type="entry name" value="DUF3611"/>
</dbReference>